<feature type="compositionally biased region" description="Low complexity" evidence="1">
    <location>
        <begin position="189"/>
        <end position="212"/>
    </location>
</feature>
<organism evidence="2 3">
    <name type="scientific">Saitozyma podzolica</name>
    <dbReference type="NCBI Taxonomy" id="1890683"/>
    <lineage>
        <taxon>Eukaryota</taxon>
        <taxon>Fungi</taxon>
        <taxon>Dikarya</taxon>
        <taxon>Basidiomycota</taxon>
        <taxon>Agaricomycotina</taxon>
        <taxon>Tremellomycetes</taxon>
        <taxon>Tremellales</taxon>
        <taxon>Trimorphomycetaceae</taxon>
        <taxon>Saitozyma</taxon>
    </lineage>
</organism>
<dbReference type="STRING" id="1890683.A0A427Y2S1"/>
<accession>A0A427Y2S1</accession>
<feature type="region of interest" description="Disordered" evidence="1">
    <location>
        <begin position="474"/>
        <end position="527"/>
    </location>
</feature>
<feature type="compositionally biased region" description="Pro residues" evidence="1">
    <location>
        <begin position="510"/>
        <end position="527"/>
    </location>
</feature>
<evidence type="ECO:0000313" key="2">
    <source>
        <dbReference type="EMBL" id="RSH85424.1"/>
    </source>
</evidence>
<dbReference type="Proteomes" id="UP000279259">
    <property type="component" value="Unassembled WGS sequence"/>
</dbReference>
<feature type="region of interest" description="Disordered" evidence="1">
    <location>
        <begin position="375"/>
        <end position="418"/>
    </location>
</feature>
<keyword evidence="3" id="KW-1185">Reference proteome</keyword>
<feature type="compositionally biased region" description="Basic and acidic residues" evidence="1">
    <location>
        <begin position="474"/>
        <end position="489"/>
    </location>
</feature>
<sequence>MVPRRSSKDSAISVHAQPTAVPSRSTAQKILDFLRYSTSPPTPPPASSLVAIIMSPTSPSDRRGYDLVATGWAIPREGKRAVRDVEGMGIAGGWLILGIAWIVDHELEQERILQEKRASRNAVKTSGDEDFGQTEEGTYVRSGEVEEDDGVLVFRKPKGKGKAVDHGASSPRASRHVQIATDQTIVPTDSPASDDAASSGKKTSLGTKSDSTVLKTPMHESGLQRAEESEPEDEEDDEKTEQETLDLLFDLLSTLLRLYRHGHIQAADPVALPPITSSKLPGVLRPQGDAEKARNVWRLGGVVANKLRGLRIVKKPAKRWSGDEQHEAKWRKVESKRAAGKIMANYVRTPGESPLLSKASAQGIRGDYPFPRMMPIEPPAESGPSEPSRIATVSGGLPSIRSSPKRPRGHGRQTSIASFQSNFSASRILLTPVKSSASLASLSVDDEAVDAQPHSASERTAGSAADLLRRLREKSDAEVAGKERREAWRKVPAAHAARWPSLAEWRMGSPSPPASAEPSPPNFAPQG</sequence>
<feature type="compositionally biased region" description="Acidic residues" evidence="1">
    <location>
        <begin position="229"/>
        <end position="242"/>
    </location>
</feature>
<gene>
    <name evidence="2" type="ORF">EHS25_004820</name>
</gene>
<dbReference type="OrthoDB" id="2526979at2759"/>
<evidence type="ECO:0000256" key="1">
    <source>
        <dbReference type="SAM" id="MobiDB-lite"/>
    </source>
</evidence>
<protein>
    <submittedName>
        <fullName evidence="2">Uncharacterized protein</fullName>
    </submittedName>
</protein>
<feature type="compositionally biased region" description="Low complexity" evidence="1">
    <location>
        <begin position="379"/>
        <end position="388"/>
    </location>
</feature>
<name>A0A427Y2S1_9TREE</name>
<evidence type="ECO:0000313" key="3">
    <source>
        <dbReference type="Proteomes" id="UP000279259"/>
    </source>
</evidence>
<reference evidence="2 3" key="1">
    <citation type="submission" date="2018-11" db="EMBL/GenBank/DDBJ databases">
        <title>Genome sequence of Saitozyma podzolica DSM 27192.</title>
        <authorList>
            <person name="Aliyu H."/>
            <person name="Gorte O."/>
            <person name="Ochsenreither K."/>
        </authorList>
    </citation>
    <scope>NUCLEOTIDE SEQUENCE [LARGE SCALE GENOMIC DNA]</scope>
    <source>
        <strain evidence="2 3">DSM 27192</strain>
    </source>
</reference>
<feature type="region of interest" description="Disordered" evidence="1">
    <location>
        <begin position="120"/>
        <end position="242"/>
    </location>
</feature>
<proteinExistence type="predicted"/>
<dbReference type="AlphaFoldDB" id="A0A427Y2S1"/>
<comment type="caution">
    <text evidence="2">The sequence shown here is derived from an EMBL/GenBank/DDBJ whole genome shotgun (WGS) entry which is preliminary data.</text>
</comment>
<dbReference type="EMBL" id="RSCD01000020">
    <property type="protein sequence ID" value="RSH85424.1"/>
    <property type="molecule type" value="Genomic_DNA"/>
</dbReference>
<feature type="region of interest" description="Disordered" evidence="1">
    <location>
        <begin position="1"/>
        <end position="20"/>
    </location>
</feature>